<organism evidence="1 2">
    <name type="scientific">Riccia fluitans</name>
    <dbReference type="NCBI Taxonomy" id="41844"/>
    <lineage>
        <taxon>Eukaryota</taxon>
        <taxon>Viridiplantae</taxon>
        <taxon>Streptophyta</taxon>
        <taxon>Embryophyta</taxon>
        <taxon>Marchantiophyta</taxon>
        <taxon>Marchantiopsida</taxon>
        <taxon>Marchantiidae</taxon>
        <taxon>Marchantiales</taxon>
        <taxon>Ricciaceae</taxon>
        <taxon>Riccia</taxon>
    </lineage>
</organism>
<dbReference type="EMBL" id="JBHFFA010000008">
    <property type="protein sequence ID" value="KAL2610343.1"/>
    <property type="molecule type" value="Genomic_DNA"/>
</dbReference>
<keyword evidence="2" id="KW-1185">Reference proteome</keyword>
<dbReference type="AlphaFoldDB" id="A0ABD1XN14"/>
<gene>
    <name evidence="1" type="ORF">R1flu_028916</name>
</gene>
<dbReference type="Proteomes" id="UP001605036">
    <property type="component" value="Unassembled WGS sequence"/>
</dbReference>
<evidence type="ECO:0000313" key="2">
    <source>
        <dbReference type="Proteomes" id="UP001605036"/>
    </source>
</evidence>
<reference evidence="1 2" key="1">
    <citation type="submission" date="2024-09" db="EMBL/GenBank/DDBJ databases">
        <title>Chromosome-scale assembly of Riccia fluitans.</title>
        <authorList>
            <person name="Paukszto L."/>
            <person name="Sawicki J."/>
            <person name="Karawczyk K."/>
            <person name="Piernik-Szablinska J."/>
            <person name="Szczecinska M."/>
            <person name="Mazdziarz M."/>
        </authorList>
    </citation>
    <scope>NUCLEOTIDE SEQUENCE [LARGE SCALE GENOMIC DNA]</scope>
    <source>
        <strain evidence="1">Rf_01</strain>
        <tissue evidence="1">Aerial parts of the thallus</tissue>
    </source>
</reference>
<name>A0ABD1XN14_9MARC</name>
<accession>A0ABD1XN14</accession>
<protein>
    <submittedName>
        <fullName evidence="1">Uncharacterized protein</fullName>
    </submittedName>
</protein>
<proteinExistence type="predicted"/>
<comment type="caution">
    <text evidence="1">The sequence shown here is derived from an EMBL/GenBank/DDBJ whole genome shotgun (WGS) entry which is preliminary data.</text>
</comment>
<sequence>MTLLWDEEDRDIRDEDAILEQVYKYYADLYSQPPISSADKWEQDKTLNLIDHRVYEKDNLKLMAEPGIEEPSEEIKKLPLNKSLEEDSLSAEVLREMWDEISPCSHKFIWEVWHNK</sequence>
<evidence type="ECO:0000313" key="1">
    <source>
        <dbReference type="EMBL" id="KAL2610343.1"/>
    </source>
</evidence>